<protein>
    <submittedName>
        <fullName evidence="2">Uncharacterized protein</fullName>
    </submittedName>
</protein>
<dbReference type="EMBL" id="MTYI01000161">
    <property type="protein sequence ID" value="PNP50349.1"/>
    <property type="molecule type" value="Genomic_DNA"/>
</dbReference>
<gene>
    <name evidence="2" type="ORF">THARTR1_08953</name>
</gene>
<evidence type="ECO:0000256" key="1">
    <source>
        <dbReference type="SAM" id="MobiDB-lite"/>
    </source>
</evidence>
<sequence>MGYTGKDGRPQPWEVSEAPEQWLELLKKNITGIEISIASLEGKFKMSQEMRKGDREGVVRGFEELGSETGLAISRMGRERGEQKDAAKMGFE</sequence>
<organism evidence="2 3">
    <name type="scientific">Trichoderma harzianum</name>
    <name type="common">Hypocrea lixii</name>
    <dbReference type="NCBI Taxonomy" id="5544"/>
    <lineage>
        <taxon>Eukaryota</taxon>
        <taxon>Fungi</taxon>
        <taxon>Dikarya</taxon>
        <taxon>Ascomycota</taxon>
        <taxon>Pezizomycotina</taxon>
        <taxon>Sordariomycetes</taxon>
        <taxon>Hypocreomycetidae</taxon>
        <taxon>Hypocreales</taxon>
        <taxon>Hypocreaceae</taxon>
        <taxon>Trichoderma</taxon>
    </lineage>
</organism>
<dbReference type="OrthoDB" id="2101473at2759"/>
<dbReference type="PANTHER" id="PTHR35802">
    <property type="entry name" value="PROTEASE SYNTHASE AND SPORULATION PROTEIN PAI 2"/>
    <property type="match status" value="1"/>
</dbReference>
<dbReference type="AlphaFoldDB" id="A0A2K0TXT4"/>
<feature type="region of interest" description="Disordered" evidence="1">
    <location>
        <begin position="70"/>
        <end position="92"/>
    </location>
</feature>
<dbReference type="InterPro" id="IPR007396">
    <property type="entry name" value="TR_PAI2-type"/>
</dbReference>
<name>A0A2K0TXT4_TRIHA</name>
<evidence type="ECO:0000313" key="2">
    <source>
        <dbReference type="EMBL" id="PNP50349.1"/>
    </source>
</evidence>
<dbReference type="PANTHER" id="PTHR35802:SF1">
    <property type="entry name" value="PROTEASE SYNTHASE AND SPORULATION PROTEIN PAI 2"/>
    <property type="match status" value="1"/>
</dbReference>
<evidence type="ECO:0000313" key="3">
    <source>
        <dbReference type="Proteomes" id="UP000236290"/>
    </source>
</evidence>
<dbReference type="SUPFAM" id="SSF50475">
    <property type="entry name" value="FMN-binding split barrel"/>
    <property type="match status" value="1"/>
</dbReference>
<dbReference type="Gene3D" id="2.30.110.10">
    <property type="entry name" value="Electron Transport, Fmn-binding Protein, Chain A"/>
    <property type="match status" value="1"/>
</dbReference>
<feature type="compositionally biased region" description="Basic and acidic residues" evidence="1">
    <location>
        <begin position="76"/>
        <end position="92"/>
    </location>
</feature>
<proteinExistence type="predicted"/>
<comment type="caution">
    <text evidence="2">The sequence shown here is derived from an EMBL/GenBank/DDBJ whole genome shotgun (WGS) entry which is preliminary data.</text>
</comment>
<dbReference type="Proteomes" id="UP000236290">
    <property type="component" value="Unassembled WGS sequence"/>
</dbReference>
<accession>A0A2K0TXT4</accession>
<reference evidence="2 3" key="1">
    <citation type="submission" date="2017-02" db="EMBL/GenBank/DDBJ databases">
        <title>Genomes of Trichoderma spp. with biocontrol activity.</title>
        <authorList>
            <person name="Gardiner D."/>
            <person name="Kazan K."/>
            <person name="Vos C."/>
            <person name="Harvey P."/>
        </authorList>
    </citation>
    <scope>NUCLEOTIDE SEQUENCE [LARGE SCALE GENOMIC DNA]</scope>
    <source>
        <strain evidence="2 3">Tr1</strain>
    </source>
</reference>
<dbReference type="InterPro" id="IPR012349">
    <property type="entry name" value="Split_barrel_FMN-bd"/>
</dbReference>